<name>A0A514D5L1_9VIRU</name>
<evidence type="ECO:0000256" key="1">
    <source>
        <dbReference type="SAM" id="MobiDB-lite"/>
    </source>
</evidence>
<organism evidence="2">
    <name type="scientific">Leviviridae sp</name>
    <dbReference type="NCBI Taxonomy" id="2027243"/>
    <lineage>
        <taxon>Viruses</taxon>
        <taxon>Riboviria</taxon>
        <taxon>Orthornavirae</taxon>
        <taxon>Lenarviricota</taxon>
        <taxon>Leviviricetes</taxon>
        <taxon>Norzivirales</taxon>
        <taxon>Fiersviridae</taxon>
    </lineage>
</organism>
<feature type="region of interest" description="Disordered" evidence="1">
    <location>
        <begin position="1"/>
        <end position="48"/>
    </location>
</feature>
<proteinExistence type="predicted"/>
<reference evidence="2" key="1">
    <citation type="submission" date="2019-05" db="EMBL/GenBank/DDBJ databases">
        <title>Metatranscriptomic reconstruction reveals RNA viruses with the potential to shape carbon cycling in soil.</title>
        <authorList>
            <person name="Starr E.P."/>
            <person name="Nuccio E."/>
            <person name="Pett-Ridge J."/>
            <person name="Banfield J.F."/>
            <person name="Firestone M.K."/>
        </authorList>
    </citation>
    <scope>NUCLEOTIDE SEQUENCE</scope>
    <source>
        <strain evidence="2">H2_Rhizo_Litter_49_scaffold_4206</strain>
    </source>
</reference>
<accession>A0A514D5L1</accession>
<protein>
    <submittedName>
        <fullName evidence="2">Uncharacterized protein</fullName>
    </submittedName>
</protein>
<evidence type="ECO:0000313" key="2">
    <source>
        <dbReference type="EMBL" id="QDH88894.1"/>
    </source>
</evidence>
<gene>
    <name evidence="2" type="ORF">H2RhizoLitter494206_000003</name>
</gene>
<sequence length="92" mass="10091">MRSSPSFLVESRSGGDGEQNSDEPGPKGPDKSLSIHRPERPEPGDGAEVSVRLKVGYKTVLLVVVVFDFVHLSFREIVNTSWFEHLLLGIGT</sequence>
<dbReference type="EMBL" id="MN034452">
    <property type="protein sequence ID" value="QDH88894.1"/>
    <property type="molecule type" value="Genomic_RNA"/>
</dbReference>